<reference evidence="1" key="1">
    <citation type="submission" date="2015-07" db="EMBL/GenBank/DDBJ databases">
        <title>Adaptation to a free-living lifestyle via gene acquisitions in the diplomonad Trepomonas sp. PC1.</title>
        <authorList>
            <person name="Xu F."/>
            <person name="Jerlstrom-Hultqvist J."/>
            <person name="Kolisko M."/>
            <person name="Simpson A.G.B."/>
            <person name="Roger A.J."/>
            <person name="Svard S.G."/>
            <person name="Andersson J.O."/>
        </authorList>
    </citation>
    <scope>NUCLEOTIDE SEQUENCE</scope>
    <source>
        <strain evidence="1">PC1</strain>
    </source>
</reference>
<accession>A0A146K1Q8</accession>
<dbReference type="AlphaFoldDB" id="A0A146K1Q8"/>
<name>A0A146K1Q8_9EUKA</name>
<dbReference type="EMBL" id="GDID01006751">
    <property type="protein sequence ID" value="JAP89855.1"/>
    <property type="molecule type" value="Transcribed_RNA"/>
</dbReference>
<gene>
    <name evidence="1" type="ORF">TPC1_30650</name>
</gene>
<organism evidence="1">
    <name type="scientific">Trepomonas sp. PC1</name>
    <dbReference type="NCBI Taxonomy" id="1076344"/>
    <lineage>
        <taxon>Eukaryota</taxon>
        <taxon>Metamonada</taxon>
        <taxon>Diplomonadida</taxon>
        <taxon>Hexamitidae</taxon>
        <taxon>Hexamitinae</taxon>
        <taxon>Trepomonas</taxon>
    </lineage>
</organism>
<evidence type="ECO:0000313" key="1">
    <source>
        <dbReference type="EMBL" id="JAP89855.1"/>
    </source>
</evidence>
<proteinExistence type="predicted"/>
<sequence>KYPQQELIPDKDILTSTFSAEYSFTGNQSTYSIQDIKIQDQHYHLFSQMLVVPDQYQRAFIRKFAVVYVTSKIKLEIYRDLLIDICTQIGNLLHNALMDVWFADVRQNLPIIQYILQNSEIRQKLLGTVLKTHCDENEILNELNKLKISYATPQPKPLSLVELRAVDYLLSQQQFVMPVQQEIPKIDQIDFDQLIKSFKKLQLSVLSYQFYREMEQVLQPHHICAIQQILQRLLQFVAQPLKSQLLTKQFNQSQQLIYAHAIPIFPVTIQPESSFLNQQKQKNDVFSQIFRPDTTQSAFEPGQVVLIEPVAFQSHAAEHFNQYLDTLQNLDTKFQVLKDLIQLIGKNFYVISQQLLNNQKVILMSLQLSEKQMQSYGEALSLFRIQFASQRSSLNINCVSKLFTRQVQIKQLLSSPQLAVLLYKPESQEISEFIQKALVIDFDNNQLKGPLPMQKFYQKEFSLGANFTQDFMEHIQKFAQRAQLINFGVDVGEKEIIEAQTLNGFLLKGQIEMFTEGGVWQIIE</sequence>
<protein>
    <submittedName>
        <fullName evidence="1">Uncharacterized protein</fullName>
    </submittedName>
</protein>
<feature type="non-terminal residue" evidence="1">
    <location>
        <position position="1"/>
    </location>
</feature>